<evidence type="ECO:0000256" key="2">
    <source>
        <dbReference type="ARBA" id="ARBA00023043"/>
    </source>
</evidence>
<keyword evidence="5" id="KW-1185">Reference proteome</keyword>
<accession>A0A317F112</accession>
<keyword evidence="2 3" id="KW-0040">ANK repeat</keyword>
<proteinExistence type="predicted"/>
<dbReference type="RefSeq" id="WP_109930531.1">
    <property type="nucleotide sequence ID" value="NZ_QGNY01000004.1"/>
</dbReference>
<dbReference type="PANTHER" id="PTHR24123:SF33">
    <property type="entry name" value="PROTEIN HOS4"/>
    <property type="match status" value="1"/>
</dbReference>
<dbReference type="SMART" id="SM00248">
    <property type="entry name" value="ANK"/>
    <property type="match status" value="6"/>
</dbReference>
<sequence length="398" mass="45528">MLEEAIRSGDFLSALAGLGSGERLPTDLDKHTKKSIYTILIEAKQFDILHLFAHYKIMETDIFEYDSFDYSFFDSLFNSQNIDEEINVFFDVFIGHFTNVNDEINGDTLLSYAFTRGANSRNIQALINFDCDVNFRNNENEDIVHQLIKADYCRYRYTQEDYADLLSQHITLLKNNGLQIDMPNAANETPLLSALRFRRTNLLPVLLENGANPNHTDNTGNNAFYYAIIWNRDLEAYKRLSAYVQPELNELNGLDWTVLFEYLAEVNFDSEEKTREIITQLIADGADLYRVCKRYGEEKTPLEMAAGKSLYILSAILDTNTININAQDSNGNTLLHQVCAYPVNDDYDKAKETYRKVKLLLEKGADASITNDMDQTALMLASDDNYKAKTVELLMKQS</sequence>
<evidence type="ECO:0000313" key="5">
    <source>
        <dbReference type="Proteomes" id="UP000245391"/>
    </source>
</evidence>
<dbReference type="Gene3D" id="1.25.40.20">
    <property type="entry name" value="Ankyrin repeat-containing domain"/>
    <property type="match status" value="3"/>
</dbReference>
<reference evidence="5" key="1">
    <citation type="submission" date="2018-05" db="EMBL/GenBank/DDBJ databases">
        <title>Pedobacter paludis sp. nov., isolated from wetland soil.</title>
        <authorList>
            <person name="Zhang Y."/>
        </authorList>
    </citation>
    <scope>NUCLEOTIDE SEQUENCE [LARGE SCALE GENOMIC DNA]</scope>
    <source>
        <strain evidence="5">R-8</strain>
    </source>
</reference>
<organism evidence="4 5">
    <name type="scientific">Pedobacter paludis</name>
    <dbReference type="NCBI Taxonomy" id="2203212"/>
    <lineage>
        <taxon>Bacteria</taxon>
        <taxon>Pseudomonadati</taxon>
        <taxon>Bacteroidota</taxon>
        <taxon>Sphingobacteriia</taxon>
        <taxon>Sphingobacteriales</taxon>
        <taxon>Sphingobacteriaceae</taxon>
        <taxon>Pedobacter</taxon>
    </lineage>
</organism>
<dbReference type="InterPro" id="IPR051165">
    <property type="entry name" value="Multifunctional_ANK_Repeat"/>
</dbReference>
<dbReference type="EMBL" id="QGNY01000004">
    <property type="protein sequence ID" value="PWS31569.1"/>
    <property type="molecule type" value="Genomic_DNA"/>
</dbReference>
<gene>
    <name evidence="4" type="ORF">DF947_13340</name>
</gene>
<dbReference type="Proteomes" id="UP000245391">
    <property type="component" value="Unassembled WGS sequence"/>
</dbReference>
<name>A0A317F112_9SPHI</name>
<protein>
    <submittedName>
        <fullName evidence="4">Uncharacterized protein</fullName>
    </submittedName>
</protein>
<dbReference type="AlphaFoldDB" id="A0A317F112"/>
<evidence type="ECO:0000256" key="3">
    <source>
        <dbReference type="PROSITE-ProRule" id="PRU00023"/>
    </source>
</evidence>
<feature type="repeat" description="ANK" evidence="3">
    <location>
        <begin position="186"/>
        <end position="218"/>
    </location>
</feature>
<dbReference type="SUPFAM" id="SSF48403">
    <property type="entry name" value="Ankyrin repeat"/>
    <property type="match status" value="1"/>
</dbReference>
<dbReference type="PANTHER" id="PTHR24123">
    <property type="entry name" value="ANKYRIN REPEAT-CONTAINING"/>
    <property type="match status" value="1"/>
</dbReference>
<dbReference type="PROSITE" id="PS50088">
    <property type="entry name" value="ANK_REPEAT"/>
    <property type="match status" value="1"/>
</dbReference>
<evidence type="ECO:0000313" key="4">
    <source>
        <dbReference type="EMBL" id="PWS31569.1"/>
    </source>
</evidence>
<dbReference type="InterPro" id="IPR036770">
    <property type="entry name" value="Ankyrin_rpt-contain_sf"/>
</dbReference>
<dbReference type="OrthoDB" id="5657095at2"/>
<evidence type="ECO:0000256" key="1">
    <source>
        <dbReference type="ARBA" id="ARBA00022737"/>
    </source>
</evidence>
<dbReference type="PROSITE" id="PS50297">
    <property type="entry name" value="ANK_REP_REGION"/>
    <property type="match status" value="1"/>
</dbReference>
<keyword evidence="1" id="KW-0677">Repeat</keyword>
<dbReference type="InterPro" id="IPR002110">
    <property type="entry name" value="Ankyrin_rpt"/>
</dbReference>
<comment type="caution">
    <text evidence="4">The sequence shown here is derived from an EMBL/GenBank/DDBJ whole genome shotgun (WGS) entry which is preliminary data.</text>
</comment>